<proteinExistence type="predicted"/>
<dbReference type="Proteomes" id="UP000078555">
    <property type="component" value="Unassembled WGS sequence"/>
</dbReference>
<evidence type="ECO:0000313" key="4">
    <source>
        <dbReference type="Proteomes" id="UP000078555"/>
    </source>
</evidence>
<reference evidence="2" key="1">
    <citation type="submission" date="2016-05" db="EMBL/GenBank/DDBJ databases">
        <authorList>
            <person name="Lavstsen T."/>
            <person name="Jespersen J.S."/>
        </authorList>
    </citation>
    <scope>NUCLEOTIDE SEQUENCE [LARGE SCALE GENOMIC DNA]</scope>
</reference>
<organism evidence="2 3">
    <name type="scientific">Plasmodium ovale wallikeri</name>
    <dbReference type="NCBI Taxonomy" id="864142"/>
    <lineage>
        <taxon>Eukaryota</taxon>
        <taxon>Sar</taxon>
        <taxon>Alveolata</taxon>
        <taxon>Apicomplexa</taxon>
        <taxon>Aconoidasida</taxon>
        <taxon>Haemosporida</taxon>
        <taxon>Plasmodiidae</taxon>
        <taxon>Plasmodium</taxon>
        <taxon>Plasmodium (Plasmodium)</taxon>
    </lineage>
</organism>
<dbReference type="EMBL" id="FLRD01000072">
    <property type="protein sequence ID" value="SBT34669.1"/>
    <property type="molecule type" value="Genomic_DNA"/>
</dbReference>
<dbReference type="EMBL" id="FLRE01000092">
    <property type="protein sequence ID" value="SBT35111.1"/>
    <property type="molecule type" value="Genomic_DNA"/>
</dbReference>
<dbReference type="AlphaFoldDB" id="A0A1A8YTY2"/>
<dbReference type="Proteomes" id="UP000078550">
    <property type="component" value="Unassembled WGS sequence"/>
</dbReference>
<keyword evidence="4" id="KW-1185">Reference proteome</keyword>
<protein>
    <submittedName>
        <fullName evidence="2">Uncharacterized protein</fullName>
    </submittedName>
</protein>
<gene>
    <name evidence="1" type="ORF">POVWA1_023480</name>
    <name evidence="2" type="ORF">POVWA2_023280</name>
</gene>
<evidence type="ECO:0000313" key="2">
    <source>
        <dbReference type="EMBL" id="SBT35111.1"/>
    </source>
</evidence>
<accession>A0A1A8YTY2</accession>
<name>A0A1A8YTY2_PLAOA</name>
<reference evidence="3 4" key="2">
    <citation type="submission" date="2016-05" db="EMBL/GenBank/DDBJ databases">
        <authorList>
            <person name="Naeem Raeece"/>
        </authorList>
    </citation>
    <scope>NUCLEOTIDE SEQUENCE [LARGE SCALE GENOMIC DNA]</scope>
</reference>
<evidence type="ECO:0000313" key="1">
    <source>
        <dbReference type="EMBL" id="SBT34669.1"/>
    </source>
</evidence>
<evidence type="ECO:0000313" key="3">
    <source>
        <dbReference type="Proteomes" id="UP000078550"/>
    </source>
</evidence>
<sequence>MGRNIFIYFPCHSIRLHVEEKRGGGVTEAFKRITGSNGKERKQKSIYRLSMFLSTTTHFECMQKVVRTPPNCTFYTRKGGEIKLKRVIRKKKKGAAQRGNSCERLRVWASVNVQS</sequence>